<dbReference type="Gene3D" id="3.30.1360.60">
    <property type="entry name" value="Glucose permease domain IIB"/>
    <property type="match status" value="1"/>
</dbReference>
<keyword evidence="6" id="KW-0598">Phosphotransferase system</keyword>
<dbReference type="GO" id="GO:0009401">
    <property type="term" value="P:phosphoenolpyruvate-dependent sugar phosphotransferase system"/>
    <property type="evidence" value="ECO:0007669"/>
    <property type="project" value="UniProtKB-KW"/>
</dbReference>
<evidence type="ECO:0000256" key="3">
    <source>
        <dbReference type="ARBA" id="ARBA00022475"/>
    </source>
</evidence>
<dbReference type="InterPro" id="IPR036878">
    <property type="entry name" value="Glu_permease_IIB"/>
</dbReference>
<name>A0A449B3Q9_9BACT</name>
<dbReference type="Proteomes" id="UP000290243">
    <property type="component" value="Chromosome"/>
</dbReference>
<keyword evidence="9" id="KW-1133">Transmembrane helix</keyword>
<dbReference type="InterPro" id="IPR011055">
    <property type="entry name" value="Dup_hybrid_motif"/>
</dbReference>
<keyword evidence="3" id="KW-1003">Cell membrane</keyword>
<feature type="domain" description="PTS EIIB type-1" evidence="13">
    <location>
        <begin position="23"/>
        <end position="105"/>
    </location>
</feature>
<evidence type="ECO:0000313" key="14">
    <source>
        <dbReference type="EMBL" id="VEU75205.1"/>
    </source>
</evidence>
<dbReference type="EMBL" id="LR215037">
    <property type="protein sequence ID" value="VEU75205.1"/>
    <property type="molecule type" value="Genomic_DNA"/>
</dbReference>
<evidence type="ECO:0000256" key="11">
    <source>
        <dbReference type="PROSITE-ProRule" id="PRU00421"/>
    </source>
</evidence>
<feature type="active site" description="Phosphocysteine intermediate; for EIIB activity" evidence="11">
    <location>
        <position position="45"/>
    </location>
</feature>
<keyword evidence="5 14" id="KW-0808">Transferase</keyword>
<dbReference type="PANTHER" id="PTHR45008">
    <property type="entry name" value="PTS SYSTEM GLUCOSE-SPECIFIC EIIA COMPONENT"/>
    <property type="match status" value="1"/>
</dbReference>
<organism evidence="14 15">
    <name type="scientific">Mycoplasmopsis maculosa</name>
    <dbReference type="NCBI Taxonomy" id="114885"/>
    <lineage>
        <taxon>Bacteria</taxon>
        <taxon>Bacillati</taxon>
        <taxon>Mycoplasmatota</taxon>
        <taxon>Mycoplasmoidales</taxon>
        <taxon>Metamycoplasmataceae</taxon>
        <taxon>Mycoplasmopsis</taxon>
    </lineage>
</organism>
<dbReference type="PANTHER" id="PTHR45008:SF1">
    <property type="entry name" value="PTS SYSTEM GLUCOSE-SPECIFIC EIIA COMPONENT"/>
    <property type="match status" value="1"/>
</dbReference>
<evidence type="ECO:0000256" key="10">
    <source>
        <dbReference type="ARBA" id="ARBA00023136"/>
    </source>
</evidence>
<comment type="subcellular location">
    <subcellularLocation>
        <location evidence="1">Cytoplasm</location>
    </subcellularLocation>
</comment>
<evidence type="ECO:0000256" key="4">
    <source>
        <dbReference type="ARBA" id="ARBA00022597"/>
    </source>
</evidence>
<evidence type="ECO:0000259" key="12">
    <source>
        <dbReference type="PROSITE" id="PS51093"/>
    </source>
</evidence>
<dbReference type="AlphaFoldDB" id="A0A449B3Q9"/>
<dbReference type="PROSITE" id="PS51093">
    <property type="entry name" value="PTS_EIIA_TYPE_1"/>
    <property type="match status" value="1"/>
</dbReference>
<evidence type="ECO:0000259" key="13">
    <source>
        <dbReference type="PROSITE" id="PS51098"/>
    </source>
</evidence>
<keyword evidence="8" id="KW-0418">Kinase</keyword>
<sequence>MGIKKFFSNIFKKNKKIKKVEVSNLTRDLVDAFGGISNILGCYNCAVRLRYDVRDTSLVNEEKLRELGATEVIFIGKRHVQARFGEPAEQYNLDVKNSLETLKAEAGKLINVKEINLLNEKIDENTNKKDELIVYAPVSGQRFDLDSLDNLAFSKLGSGYALKIDENLPKLNIYAPISGKIVVGYPSKHAYGIQNKNGLEVLLHIGTNTNKLNGLGFESNIKLNDEVKQGQLIATLDLSKVKELNLDPSVIVIVTSLEHKKNLLKNLSLIEVKENSEWFKVLE</sequence>
<dbReference type="InterPro" id="IPR018113">
    <property type="entry name" value="PTrfase_EIIB_Cys"/>
</dbReference>
<evidence type="ECO:0000256" key="1">
    <source>
        <dbReference type="ARBA" id="ARBA00004496"/>
    </source>
</evidence>
<dbReference type="Pfam" id="PF00358">
    <property type="entry name" value="PTS_EIIA_1"/>
    <property type="match status" value="1"/>
</dbReference>
<dbReference type="GO" id="GO:0016301">
    <property type="term" value="F:kinase activity"/>
    <property type="evidence" value="ECO:0007669"/>
    <property type="project" value="UniProtKB-KW"/>
</dbReference>
<dbReference type="OrthoDB" id="92465at2"/>
<dbReference type="InterPro" id="IPR001127">
    <property type="entry name" value="PTS_EIIA_1_perm"/>
</dbReference>
<reference evidence="14 15" key="1">
    <citation type="submission" date="2019-01" db="EMBL/GenBank/DDBJ databases">
        <authorList>
            <consortium name="Pathogen Informatics"/>
        </authorList>
    </citation>
    <scope>NUCLEOTIDE SEQUENCE [LARGE SCALE GENOMIC DNA]</scope>
    <source>
        <strain evidence="14 15">NCTC10168</strain>
    </source>
</reference>
<feature type="domain" description="PTS EIIA type-1" evidence="12">
    <location>
        <begin position="150"/>
        <end position="256"/>
    </location>
</feature>
<keyword evidence="10" id="KW-0472">Membrane</keyword>
<dbReference type="KEGG" id="mmau:NCTC10168_00121"/>
<keyword evidence="4" id="KW-0762">Sugar transport</keyword>
<dbReference type="InterPro" id="IPR001996">
    <property type="entry name" value="PTS_IIB_1"/>
</dbReference>
<proteinExistence type="predicted"/>
<dbReference type="EC" id="2.7.1.69" evidence="14"/>
<evidence type="ECO:0000256" key="8">
    <source>
        <dbReference type="ARBA" id="ARBA00022777"/>
    </source>
</evidence>
<evidence type="ECO:0000313" key="15">
    <source>
        <dbReference type="Proteomes" id="UP000290243"/>
    </source>
</evidence>
<protein>
    <submittedName>
        <fullName evidence="14">PTS system, glucose/glucosamine/beta-glucoside-specific, IICBA component</fullName>
        <ecNumber evidence="14">2.7.1.69</ecNumber>
    </submittedName>
</protein>
<keyword evidence="2" id="KW-0813">Transport</keyword>
<dbReference type="Gene3D" id="2.70.70.10">
    <property type="entry name" value="Glucose Permease (Domain IIA)"/>
    <property type="match status" value="1"/>
</dbReference>
<dbReference type="Pfam" id="PF00367">
    <property type="entry name" value="PTS_EIIB"/>
    <property type="match status" value="1"/>
</dbReference>
<evidence type="ECO:0000256" key="9">
    <source>
        <dbReference type="ARBA" id="ARBA00022989"/>
    </source>
</evidence>
<dbReference type="InterPro" id="IPR050890">
    <property type="entry name" value="PTS_EIIA_component"/>
</dbReference>
<dbReference type="PROSITE" id="PS51098">
    <property type="entry name" value="PTS_EIIB_TYPE_1"/>
    <property type="match status" value="1"/>
</dbReference>
<accession>A0A449B3Q9</accession>
<dbReference type="GO" id="GO:0008982">
    <property type="term" value="F:protein-N(PI)-phosphohistidine-sugar phosphotransferase activity"/>
    <property type="evidence" value="ECO:0007669"/>
    <property type="project" value="InterPro"/>
</dbReference>
<dbReference type="GO" id="GO:0005737">
    <property type="term" value="C:cytoplasm"/>
    <property type="evidence" value="ECO:0007669"/>
    <property type="project" value="UniProtKB-SubCell"/>
</dbReference>
<evidence type="ECO:0000256" key="5">
    <source>
        <dbReference type="ARBA" id="ARBA00022679"/>
    </source>
</evidence>
<evidence type="ECO:0000256" key="2">
    <source>
        <dbReference type="ARBA" id="ARBA00022448"/>
    </source>
</evidence>
<evidence type="ECO:0000256" key="6">
    <source>
        <dbReference type="ARBA" id="ARBA00022683"/>
    </source>
</evidence>
<evidence type="ECO:0000256" key="7">
    <source>
        <dbReference type="ARBA" id="ARBA00022692"/>
    </source>
</evidence>
<keyword evidence="15" id="KW-1185">Reference proteome</keyword>
<dbReference type="RefSeq" id="WP_129646113.1">
    <property type="nucleotide sequence ID" value="NZ_LR215037.1"/>
</dbReference>
<dbReference type="SUPFAM" id="SSF51261">
    <property type="entry name" value="Duplicated hybrid motif"/>
    <property type="match status" value="1"/>
</dbReference>
<keyword evidence="7" id="KW-0812">Transmembrane</keyword>
<gene>
    <name evidence="14" type="primary">glcB</name>
    <name evidence="14" type="ORF">NCTC10168_00121</name>
</gene>
<dbReference type="SUPFAM" id="SSF55604">
    <property type="entry name" value="Glucose permease domain IIB"/>
    <property type="match status" value="1"/>
</dbReference>